<dbReference type="Gene3D" id="1.20.1070.10">
    <property type="entry name" value="Rhodopsin 7-helix transmembrane proteins"/>
    <property type="match status" value="1"/>
</dbReference>
<keyword evidence="10" id="KW-0675">Receptor</keyword>
<evidence type="ECO:0000256" key="5">
    <source>
        <dbReference type="ARBA" id="ARBA00022692"/>
    </source>
</evidence>
<keyword evidence="6" id="KW-0681">Retinal protein</keyword>
<keyword evidence="9 11" id="KW-0472">Membrane</keyword>
<comment type="similarity">
    <text evidence="2">Belongs to the archaeal/bacterial/fungal opsin family.</text>
</comment>
<sequence length="230" mass="26350">MEASRQNMNSLFASKNLVNDSFYITYAFLMTTATITFIEAIRTKDMKIRNILNLETCISVVAAFFYGKFVTSIENDEEIDYKAINKTRYTDWAITTPIMLLVLVLALLYNTKNGAMSFSSYLKILVMNYGMLGAGYLGEIGTLSLGLGNLIGFGFFAGLFGYIYKTYVQGKYNFDNMMLYSAFFVLWALYGVVYFFDEVTKNISFNILDLFSKCFVGIFFWAYYTKVFKL</sequence>
<keyword evidence="8" id="KW-0157">Chromophore</keyword>
<evidence type="ECO:0000256" key="6">
    <source>
        <dbReference type="ARBA" id="ARBA00022925"/>
    </source>
</evidence>
<proteinExistence type="inferred from homology"/>
<comment type="subcellular location">
    <subcellularLocation>
        <location evidence="1">Membrane</location>
        <topology evidence="1">Multi-pass membrane protein</topology>
    </subcellularLocation>
</comment>
<feature type="transmembrane region" description="Helical" evidence="11">
    <location>
        <begin position="177"/>
        <end position="196"/>
    </location>
</feature>
<dbReference type="GO" id="GO:0016020">
    <property type="term" value="C:membrane"/>
    <property type="evidence" value="ECO:0007669"/>
    <property type="project" value="UniProtKB-SubCell"/>
</dbReference>
<evidence type="ECO:0000256" key="3">
    <source>
        <dbReference type="ARBA" id="ARBA00022543"/>
    </source>
</evidence>
<keyword evidence="5 11" id="KW-0812">Transmembrane</keyword>
<dbReference type="GO" id="GO:0005216">
    <property type="term" value="F:monoatomic ion channel activity"/>
    <property type="evidence" value="ECO:0007669"/>
    <property type="project" value="InterPro"/>
</dbReference>
<dbReference type="AlphaFoldDB" id="A0A6C0EH42"/>
<evidence type="ECO:0000256" key="1">
    <source>
        <dbReference type="ARBA" id="ARBA00004141"/>
    </source>
</evidence>
<evidence type="ECO:0008006" key="13">
    <source>
        <dbReference type="Google" id="ProtNLM"/>
    </source>
</evidence>
<protein>
    <recommendedName>
        <fullName evidence="13">Bacteriorhodopsin-like protein</fullName>
    </recommendedName>
</protein>
<dbReference type="GO" id="GO:0007602">
    <property type="term" value="P:phototransduction"/>
    <property type="evidence" value="ECO:0007669"/>
    <property type="project" value="UniProtKB-KW"/>
</dbReference>
<evidence type="ECO:0000256" key="4">
    <source>
        <dbReference type="ARBA" id="ARBA00022606"/>
    </source>
</evidence>
<dbReference type="GO" id="GO:0009881">
    <property type="term" value="F:photoreceptor activity"/>
    <property type="evidence" value="ECO:0007669"/>
    <property type="project" value="UniProtKB-KW"/>
</dbReference>
<name>A0A6C0EH42_9ZZZZ</name>
<keyword evidence="3" id="KW-0600">Photoreceptor protein</keyword>
<evidence type="ECO:0000256" key="11">
    <source>
        <dbReference type="SAM" id="Phobius"/>
    </source>
</evidence>
<evidence type="ECO:0000256" key="10">
    <source>
        <dbReference type="ARBA" id="ARBA00023170"/>
    </source>
</evidence>
<feature type="transmembrane region" description="Helical" evidence="11">
    <location>
        <begin position="144"/>
        <end position="165"/>
    </location>
</feature>
<dbReference type="EMBL" id="MN738854">
    <property type="protein sequence ID" value="QHT28258.1"/>
    <property type="molecule type" value="Genomic_DNA"/>
</dbReference>
<organism evidence="12">
    <name type="scientific">viral metagenome</name>
    <dbReference type="NCBI Taxonomy" id="1070528"/>
    <lineage>
        <taxon>unclassified sequences</taxon>
        <taxon>metagenomes</taxon>
        <taxon>organismal metagenomes</taxon>
    </lineage>
</organism>
<dbReference type="SUPFAM" id="SSF81321">
    <property type="entry name" value="Family A G protein-coupled receptor-like"/>
    <property type="match status" value="1"/>
</dbReference>
<feature type="transmembrane region" description="Helical" evidence="11">
    <location>
        <begin position="121"/>
        <end position="138"/>
    </location>
</feature>
<dbReference type="SMART" id="SM01021">
    <property type="entry name" value="Bac_rhodopsin"/>
    <property type="match status" value="1"/>
</dbReference>
<dbReference type="InterPro" id="IPR001425">
    <property type="entry name" value="Arc/bac/fun_rhodopsins"/>
</dbReference>
<keyword evidence="7 11" id="KW-1133">Transmembrane helix</keyword>
<dbReference type="PROSITE" id="PS00950">
    <property type="entry name" value="BACTERIAL_OPSIN_1"/>
    <property type="match status" value="1"/>
</dbReference>
<feature type="transmembrane region" description="Helical" evidence="11">
    <location>
        <begin position="89"/>
        <end position="109"/>
    </location>
</feature>
<keyword evidence="4" id="KW-0716">Sensory transduction</keyword>
<feature type="transmembrane region" description="Helical" evidence="11">
    <location>
        <begin position="20"/>
        <end position="38"/>
    </location>
</feature>
<dbReference type="Pfam" id="PF01036">
    <property type="entry name" value="Bac_rhodopsin"/>
    <property type="match status" value="1"/>
</dbReference>
<accession>A0A6C0EH42</accession>
<dbReference type="InterPro" id="IPR018229">
    <property type="entry name" value="Rhodopsin_retinal_BS"/>
</dbReference>
<evidence type="ECO:0000256" key="2">
    <source>
        <dbReference type="ARBA" id="ARBA00008130"/>
    </source>
</evidence>
<evidence type="ECO:0000313" key="12">
    <source>
        <dbReference type="EMBL" id="QHT28258.1"/>
    </source>
</evidence>
<reference evidence="12" key="1">
    <citation type="journal article" date="2020" name="Nature">
        <title>Giant virus diversity and host interactions through global metagenomics.</title>
        <authorList>
            <person name="Schulz F."/>
            <person name="Roux S."/>
            <person name="Paez-Espino D."/>
            <person name="Jungbluth S."/>
            <person name="Walsh D.A."/>
            <person name="Denef V.J."/>
            <person name="McMahon K.D."/>
            <person name="Konstantinidis K.T."/>
            <person name="Eloe-Fadrosh E.A."/>
            <person name="Kyrpides N.C."/>
            <person name="Woyke T."/>
        </authorList>
    </citation>
    <scope>NUCLEOTIDE SEQUENCE</scope>
    <source>
        <strain evidence="12">GVMAG-M-3300001348-25</strain>
    </source>
</reference>
<evidence type="ECO:0000256" key="8">
    <source>
        <dbReference type="ARBA" id="ARBA00022991"/>
    </source>
</evidence>
<evidence type="ECO:0000256" key="7">
    <source>
        <dbReference type="ARBA" id="ARBA00022989"/>
    </source>
</evidence>
<feature type="transmembrane region" description="Helical" evidence="11">
    <location>
        <begin position="202"/>
        <end position="224"/>
    </location>
</feature>
<evidence type="ECO:0000256" key="9">
    <source>
        <dbReference type="ARBA" id="ARBA00023136"/>
    </source>
</evidence>